<dbReference type="InterPro" id="IPR009057">
    <property type="entry name" value="Homeodomain-like_sf"/>
</dbReference>
<evidence type="ECO:0000256" key="6">
    <source>
        <dbReference type="ARBA" id="ARBA00023242"/>
    </source>
</evidence>
<dbReference type="GO" id="GO:0005634">
    <property type="term" value="C:nucleus"/>
    <property type="evidence" value="ECO:0007669"/>
    <property type="project" value="UniProtKB-SubCell"/>
</dbReference>
<feature type="compositionally biased region" description="Low complexity" evidence="8">
    <location>
        <begin position="52"/>
        <end position="81"/>
    </location>
</feature>
<feature type="compositionally biased region" description="Polar residues" evidence="8">
    <location>
        <begin position="395"/>
        <end position="405"/>
    </location>
</feature>
<dbReference type="InterPro" id="IPR017970">
    <property type="entry name" value="Homeobox_CS"/>
</dbReference>
<dbReference type="GO" id="GO:0042693">
    <property type="term" value="P:muscle cell fate commitment"/>
    <property type="evidence" value="ECO:0007669"/>
    <property type="project" value="UniProtKB-ARBA"/>
</dbReference>
<evidence type="ECO:0000256" key="8">
    <source>
        <dbReference type="SAM" id="MobiDB-lite"/>
    </source>
</evidence>
<keyword evidence="4 7" id="KW-0371">Homeobox</keyword>
<feature type="compositionally biased region" description="Low complexity" evidence="8">
    <location>
        <begin position="534"/>
        <end position="549"/>
    </location>
</feature>
<comment type="subcellular location">
    <subcellularLocation>
        <location evidence="1 7">Nucleus</location>
    </subcellularLocation>
</comment>
<organism evidence="10 11">
    <name type="scientific">Anopheles atroparvus</name>
    <name type="common">European mosquito</name>
    <dbReference type="NCBI Taxonomy" id="41427"/>
    <lineage>
        <taxon>Eukaryota</taxon>
        <taxon>Metazoa</taxon>
        <taxon>Ecdysozoa</taxon>
        <taxon>Arthropoda</taxon>
        <taxon>Hexapoda</taxon>
        <taxon>Insecta</taxon>
        <taxon>Pterygota</taxon>
        <taxon>Neoptera</taxon>
        <taxon>Endopterygota</taxon>
        <taxon>Diptera</taxon>
        <taxon>Nematocera</taxon>
        <taxon>Culicoidea</taxon>
        <taxon>Culicidae</taxon>
        <taxon>Anophelinae</taxon>
        <taxon>Anopheles</taxon>
    </lineage>
</organism>
<dbReference type="SMART" id="SM00389">
    <property type="entry name" value="HOX"/>
    <property type="match status" value="1"/>
</dbReference>
<feature type="region of interest" description="Disordered" evidence="8">
    <location>
        <begin position="24"/>
        <end position="98"/>
    </location>
</feature>
<evidence type="ECO:0000256" key="2">
    <source>
        <dbReference type="ARBA" id="ARBA00008446"/>
    </source>
</evidence>
<protein>
    <recommendedName>
        <fullName evidence="9">Homeobox domain-containing protein</fullName>
    </recommendedName>
</protein>
<dbReference type="PROSITE" id="PS00027">
    <property type="entry name" value="HOMEOBOX_1"/>
    <property type="match status" value="1"/>
</dbReference>
<dbReference type="InterPro" id="IPR003893">
    <property type="entry name" value="Iroquois_homeo"/>
</dbReference>
<dbReference type="InterPro" id="IPR008422">
    <property type="entry name" value="KN_HD"/>
</dbReference>
<evidence type="ECO:0000259" key="9">
    <source>
        <dbReference type="PROSITE" id="PS50071"/>
    </source>
</evidence>
<evidence type="ECO:0000256" key="7">
    <source>
        <dbReference type="PROSITE-ProRule" id="PRU00108"/>
    </source>
</evidence>
<dbReference type="GO" id="GO:0045926">
    <property type="term" value="P:negative regulation of growth"/>
    <property type="evidence" value="ECO:0007669"/>
    <property type="project" value="UniProtKB-ARBA"/>
</dbReference>
<dbReference type="Gene3D" id="1.10.10.60">
    <property type="entry name" value="Homeodomain-like"/>
    <property type="match status" value="1"/>
</dbReference>
<dbReference type="GO" id="GO:0045317">
    <property type="term" value="P:equator specification"/>
    <property type="evidence" value="ECO:0007669"/>
    <property type="project" value="UniProtKB-ARBA"/>
</dbReference>
<feature type="compositionally biased region" description="Polar residues" evidence="8">
    <location>
        <begin position="342"/>
        <end position="352"/>
    </location>
</feature>
<dbReference type="InterPro" id="IPR001356">
    <property type="entry name" value="HD"/>
</dbReference>
<dbReference type="Proteomes" id="UP000075880">
    <property type="component" value="Unassembled WGS sequence"/>
</dbReference>
<evidence type="ECO:0000256" key="4">
    <source>
        <dbReference type="ARBA" id="ARBA00023155"/>
    </source>
</evidence>
<reference evidence="10" key="1">
    <citation type="submission" date="2024-04" db="UniProtKB">
        <authorList>
            <consortium name="EnsemblMetazoa"/>
        </authorList>
    </citation>
    <scope>IDENTIFICATION</scope>
    <source>
        <strain evidence="10">EBRO</strain>
    </source>
</reference>
<keyword evidence="3 7" id="KW-0238">DNA-binding</keyword>
<dbReference type="GO" id="GO:0048468">
    <property type="term" value="P:cell development"/>
    <property type="evidence" value="ECO:0007669"/>
    <property type="project" value="TreeGrafter"/>
</dbReference>
<dbReference type="GO" id="GO:0000981">
    <property type="term" value="F:DNA-binding transcription factor activity, RNA polymerase II-specific"/>
    <property type="evidence" value="ECO:0007669"/>
    <property type="project" value="InterPro"/>
</dbReference>
<keyword evidence="5" id="KW-0010">Activator</keyword>
<dbReference type="Pfam" id="PF05920">
    <property type="entry name" value="Homeobox_KN"/>
    <property type="match status" value="1"/>
</dbReference>
<feature type="compositionally biased region" description="Basic and acidic residues" evidence="8">
    <location>
        <begin position="417"/>
        <end position="426"/>
    </location>
</feature>
<evidence type="ECO:0000256" key="3">
    <source>
        <dbReference type="ARBA" id="ARBA00023125"/>
    </source>
</evidence>
<feature type="compositionally biased region" description="Acidic residues" evidence="8">
    <location>
        <begin position="289"/>
        <end position="301"/>
    </location>
</feature>
<feature type="compositionally biased region" description="Low complexity" evidence="8">
    <location>
        <begin position="557"/>
        <end position="567"/>
    </location>
</feature>
<feature type="compositionally biased region" description="Basic and acidic residues" evidence="8">
    <location>
        <begin position="302"/>
        <end position="316"/>
    </location>
</feature>
<feature type="compositionally biased region" description="Basic and acidic residues" evidence="8">
    <location>
        <begin position="324"/>
        <end position="335"/>
    </location>
</feature>
<dbReference type="EnsemblMetazoa" id="ENSAATROPT010020">
    <property type="protein sequence ID" value="ENSAATROPP009055"/>
    <property type="gene ID" value="ENSAATROPG008166"/>
</dbReference>
<proteinExistence type="inferred from homology"/>
<feature type="domain" description="Homeobox" evidence="9">
    <location>
        <begin position="214"/>
        <end position="277"/>
    </location>
</feature>
<evidence type="ECO:0000313" key="11">
    <source>
        <dbReference type="Proteomes" id="UP000075880"/>
    </source>
</evidence>
<dbReference type="FunFam" id="1.10.10.60:FF:000003">
    <property type="entry name" value="Iroquois-class homeobox protein IRX"/>
    <property type="match status" value="1"/>
</dbReference>
<evidence type="ECO:0000256" key="1">
    <source>
        <dbReference type="ARBA" id="ARBA00004123"/>
    </source>
</evidence>
<dbReference type="GO" id="GO:0000978">
    <property type="term" value="F:RNA polymerase II cis-regulatory region sequence-specific DNA binding"/>
    <property type="evidence" value="ECO:0007669"/>
    <property type="project" value="TreeGrafter"/>
</dbReference>
<accession>A0AAG5DDY1</accession>
<sequence>MIETVIGERRSSGFAVAGEEKTMSHFPFRGSPSAQSTTPTVPSAPSSPPTAPVAMAVTTTVPPSARSASPCSATSGPPSSAGPGGASGGGSAGSGSGGRCCDTGRPIFTDPISGQTVCSCQYDLISYQRLASAGIAGPGGVPLSMYSAPYSPETMAAYFPAIGADQAPFYANPAAAGIDLKENLAAGGAPWPYPSVYHPYDAAFGYPFNSYGMDLNGARRKNATRETTSTLKAWLNEHKKNPYPTKGEKIMLAIITKMTLTQVSTWFANARRRLKKENKMTWEPRNRVEDDDVNLDDDDDDNKSLKDDKEILDSKDSGTGSSEDGDRPSRLDMLDRPGGSEWNGSRNGSGPNSPDIYDRPVPGHHHHHHHPLLHPSNFPPHLRPAISTPPDVSHHTNPSGSTNPITKPRIWSLADMASKENTKDSDSSSPTAGAGYPSPGKIPVTPLAGRGLNPLHHHPYMRPDFYRNLYGHHLAPGSPEVSLLESYQRTFGATIGAHNGLPVGISPLISKASGSSGPPYGPLSLTTANHHLHQQQQQHQQQQHQQHPHTAPPPGASPASSTSSNGPENLAPATASLPSGTGPSEAKLINVLANSSKP</sequence>
<feature type="compositionally biased region" description="Gly residues" evidence="8">
    <location>
        <begin position="82"/>
        <end position="98"/>
    </location>
</feature>
<dbReference type="PANTHER" id="PTHR11211">
    <property type="entry name" value="IROQUOIS-CLASS HOMEODOMAIN PROTEIN IRX"/>
    <property type="match status" value="1"/>
</dbReference>
<feature type="region of interest" description="Disordered" evidence="8">
    <location>
        <begin position="289"/>
        <end position="450"/>
    </location>
</feature>
<dbReference type="GO" id="GO:0030182">
    <property type="term" value="P:neuron differentiation"/>
    <property type="evidence" value="ECO:0007669"/>
    <property type="project" value="TreeGrafter"/>
</dbReference>
<dbReference type="CDD" id="cd00086">
    <property type="entry name" value="homeodomain"/>
    <property type="match status" value="1"/>
</dbReference>
<evidence type="ECO:0000313" key="10">
    <source>
        <dbReference type="EnsemblMetazoa" id="ENSAATROPP009055"/>
    </source>
</evidence>
<evidence type="ECO:0000256" key="5">
    <source>
        <dbReference type="ARBA" id="ARBA00023159"/>
    </source>
</evidence>
<comment type="similarity">
    <text evidence="2">Belongs to the TALE/IRO homeobox family.</text>
</comment>
<dbReference type="GO" id="GO:0007474">
    <property type="term" value="P:imaginal disc-derived wing vein specification"/>
    <property type="evidence" value="ECO:0007669"/>
    <property type="project" value="UniProtKB-ARBA"/>
</dbReference>
<feature type="DNA-binding region" description="Homeobox" evidence="7">
    <location>
        <begin position="216"/>
        <end position="278"/>
    </location>
</feature>
<name>A0AAG5DDY1_ANOAO</name>
<dbReference type="SMART" id="SM00548">
    <property type="entry name" value="IRO"/>
    <property type="match status" value="1"/>
</dbReference>
<feature type="compositionally biased region" description="Basic residues" evidence="8">
    <location>
        <begin position="362"/>
        <end position="372"/>
    </location>
</feature>
<dbReference type="SUPFAM" id="SSF46689">
    <property type="entry name" value="Homeodomain-like"/>
    <property type="match status" value="1"/>
</dbReference>
<keyword evidence="11" id="KW-1185">Reference proteome</keyword>
<dbReference type="PANTHER" id="PTHR11211:SF40">
    <property type="entry name" value="MIRROR, ISOFORM C"/>
    <property type="match status" value="1"/>
</dbReference>
<feature type="region of interest" description="Disordered" evidence="8">
    <location>
        <begin position="531"/>
        <end position="598"/>
    </location>
</feature>
<dbReference type="PROSITE" id="PS50071">
    <property type="entry name" value="HOMEOBOX_2"/>
    <property type="match status" value="1"/>
</dbReference>
<keyword evidence="6 7" id="KW-0539">Nucleus</keyword>
<feature type="compositionally biased region" description="Low complexity" evidence="8">
    <location>
        <begin position="31"/>
        <end position="44"/>
    </location>
</feature>
<dbReference type="AlphaFoldDB" id="A0AAG5DDY1"/>